<dbReference type="AlphaFoldDB" id="A0A540L937"/>
<dbReference type="PANTHER" id="PTHR11697">
    <property type="entry name" value="GENERAL TRANSCRIPTION FACTOR 2-RELATED ZINC FINGER PROTEIN"/>
    <property type="match status" value="1"/>
</dbReference>
<dbReference type="PANTHER" id="PTHR11697:SF230">
    <property type="entry name" value="ZINC FINGER, MYM DOMAIN CONTAINING 1"/>
    <property type="match status" value="1"/>
</dbReference>
<reference evidence="2 3" key="1">
    <citation type="journal article" date="2019" name="G3 (Bethesda)">
        <title>Sequencing of a Wild Apple (Malus baccata) Genome Unravels the Differences Between Cultivated and Wild Apple Species Regarding Disease Resistance and Cold Tolerance.</title>
        <authorList>
            <person name="Chen X."/>
        </authorList>
    </citation>
    <scope>NUCLEOTIDE SEQUENCE [LARGE SCALE GENOMIC DNA]</scope>
    <source>
        <strain evidence="3">cv. Shandingzi</strain>
        <tissue evidence="2">Leaves</tissue>
    </source>
</reference>
<proteinExistence type="predicted"/>
<gene>
    <name evidence="2" type="ORF">C1H46_031682</name>
</gene>
<name>A0A540L937_MALBA</name>
<evidence type="ECO:0000313" key="3">
    <source>
        <dbReference type="Proteomes" id="UP000315295"/>
    </source>
</evidence>
<dbReference type="InterPro" id="IPR012337">
    <property type="entry name" value="RNaseH-like_sf"/>
</dbReference>
<dbReference type="EMBL" id="VIEB01000709">
    <property type="protein sequence ID" value="TQD82762.1"/>
    <property type="molecule type" value="Genomic_DNA"/>
</dbReference>
<evidence type="ECO:0000256" key="1">
    <source>
        <dbReference type="SAM" id="Phobius"/>
    </source>
</evidence>
<keyword evidence="1" id="KW-0472">Membrane</keyword>
<comment type="caution">
    <text evidence="2">The sequence shown here is derived from an EMBL/GenBank/DDBJ whole genome shotgun (WGS) entry which is preliminary data.</text>
</comment>
<dbReference type="InterPro" id="IPR055298">
    <property type="entry name" value="AtLOH3-like"/>
</dbReference>
<keyword evidence="1" id="KW-1133">Transmembrane helix</keyword>
<keyword evidence="3" id="KW-1185">Reference proteome</keyword>
<protein>
    <recommendedName>
        <fullName evidence="4">HAT C-terminal dimerisation domain-containing protein</fullName>
    </recommendedName>
</protein>
<dbReference type="Proteomes" id="UP000315295">
    <property type="component" value="Unassembled WGS sequence"/>
</dbReference>
<feature type="transmembrane region" description="Helical" evidence="1">
    <location>
        <begin position="350"/>
        <end position="370"/>
    </location>
</feature>
<dbReference type="STRING" id="106549.A0A540L937"/>
<dbReference type="SUPFAM" id="SSF53098">
    <property type="entry name" value="Ribonuclease H-like"/>
    <property type="match status" value="1"/>
</dbReference>
<evidence type="ECO:0000313" key="2">
    <source>
        <dbReference type="EMBL" id="TQD82762.1"/>
    </source>
</evidence>
<organism evidence="2 3">
    <name type="scientific">Malus baccata</name>
    <name type="common">Siberian crab apple</name>
    <name type="synonym">Pyrus baccata</name>
    <dbReference type="NCBI Taxonomy" id="106549"/>
    <lineage>
        <taxon>Eukaryota</taxon>
        <taxon>Viridiplantae</taxon>
        <taxon>Streptophyta</taxon>
        <taxon>Embryophyta</taxon>
        <taxon>Tracheophyta</taxon>
        <taxon>Spermatophyta</taxon>
        <taxon>Magnoliopsida</taxon>
        <taxon>eudicotyledons</taxon>
        <taxon>Gunneridae</taxon>
        <taxon>Pentapetalae</taxon>
        <taxon>rosids</taxon>
        <taxon>fabids</taxon>
        <taxon>Rosales</taxon>
        <taxon>Rosaceae</taxon>
        <taxon>Amygdaloideae</taxon>
        <taxon>Maleae</taxon>
        <taxon>Malus</taxon>
    </lineage>
</organism>
<keyword evidence="1" id="KW-0812">Transmembrane</keyword>
<accession>A0A540L937</accession>
<sequence length="428" mass="49068">MKEEFSDLKTKIMSKQPCAFYVHCFAQNLEICLVAAAKKNVEIASFFTYIISVVNLVGAFCHRPDALGEQLHKELKEAFGNDFLTERGMIQETSLKHTGDANWNSYYGVLLNLISMFSSVVEVLELIVDDCCIDSVGEACRTLKGILSFEFVFHLFFMRSILEVTNVLSLALQKKDKEIVVAMDLVKSCKQQLRHMRNSEFDLLVDKVSSFCIKHDIENPSLDETRVVQGRSRRNAPLKTNRQFYAEVFFCVIDEQLMELGDRFNEVNTELLVCLACLNPDNFFIAFDKQKLLRLAQFYPQDFSDEDLFALEGQLGLYIQYMRSSSDFSQLQGISNLAKKMLEKGMHRKFNYVYLLITLALVLPVATASVERAFSAMKVGDGSICNRMGDQWLRDSLVIYIEKDVFGCIDNEALMLRFHNMKTRVERL</sequence>
<evidence type="ECO:0008006" key="4">
    <source>
        <dbReference type="Google" id="ProtNLM"/>
    </source>
</evidence>